<proteinExistence type="predicted"/>
<dbReference type="AlphaFoldDB" id="A0A6G1ENX5"/>
<name>A0A6G1ENX5_9ORYZ</name>
<evidence type="ECO:0000313" key="2">
    <source>
        <dbReference type="Proteomes" id="UP000479710"/>
    </source>
</evidence>
<dbReference type="Proteomes" id="UP000479710">
    <property type="component" value="Unassembled WGS sequence"/>
</dbReference>
<evidence type="ECO:0000313" key="1">
    <source>
        <dbReference type="EMBL" id="KAF0926316.1"/>
    </source>
</evidence>
<accession>A0A6G1ENX5</accession>
<comment type="caution">
    <text evidence="1">The sequence shown here is derived from an EMBL/GenBank/DDBJ whole genome shotgun (WGS) entry which is preliminary data.</text>
</comment>
<keyword evidence="2" id="KW-1185">Reference proteome</keyword>
<organism evidence="1 2">
    <name type="scientific">Oryza meyeriana var. granulata</name>
    <dbReference type="NCBI Taxonomy" id="110450"/>
    <lineage>
        <taxon>Eukaryota</taxon>
        <taxon>Viridiplantae</taxon>
        <taxon>Streptophyta</taxon>
        <taxon>Embryophyta</taxon>
        <taxon>Tracheophyta</taxon>
        <taxon>Spermatophyta</taxon>
        <taxon>Magnoliopsida</taxon>
        <taxon>Liliopsida</taxon>
        <taxon>Poales</taxon>
        <taxon>Poaceae</taxon>
        <taxon>BOP clade</taxon>
        <taxon>Oryzoideae</taxon>
        <taxon>Oryzeae</taxon>
        <taxon>Oryzinae</taxon>
        <taxon>Oryza</taxon>
        <taxon>Oryza meyeriana</taxon>
    </lineage>
</organism>
<gene>
    <name evidence="1" type="ORF">E2562_022237</name>
</gene>
<dbReference type="EMBL" id="SPHZ02000003">
    <property type="protein sequence ID" value="KAF0926316.1"/>
    <property type="molecule type" value="Genomic_DNA"/>
</dbReference>
<reference evidence="1 2" key="1">
    <citation type="submission" date="2019-11" db="EMBL/GenBank/DDBJ databases">
        <title>Whole genome sequence of Oryza granulata.</title>
        <authorList>
            <person name="Li W."/>
        </authorList>
    </citation>
    <scope>NUCLEOTIDE SEQUENCE [LARGE SCALE GENOMIC DNA]</scope>
    <source>
        <strain evidence="2">cv. Menghai</strain>
        <tissue evidence="1">Leaf</tissue>
    </source>
</reference>
<protein>
    <submittedName>
        <fullName evidence="1">Uncharacterized protein</fullName>
    </submittedName>
</protein>
<sequence length="95" mass="11154">MLKETRSCQTRQVGEAQQQIHVRWDRNFTSPLLLFVRGMGQGLKGCIGRRQRRSTIMGLNMCIWKEAWSRLWTVILLKRDEEKGLSTYGGYKDSY</sequence>